<evidence type="ECO:0000313" key="3">
    <source>
        <dbReference type="Proteomes" id="UP001492380"/>
    </source>
</evidence>
<evidence type="ECO:0000256" key="1">
    <source>
        <dbReference type="SAM" id="MobiDB-lite"/>
    </source>
</evidence>
<name>A0ABR1YZY7_9PEZI</name>
<gene>
    <name evidence="2" type="ORF">HDK90DRAFT_144518</name>
</gene>
<feature type="compositionally biased region" description="Low complexity" evidence="1">
    <location>
        <begin position="319"/>
        <end position="350"/>
    </location>
</feature>
<dbReference type="EMBL" id="JBBWRZ010000002">
    <property type="protein sequence ID" value="KAK8244080.1"/>
    <property type="molecule type" value="Genomic_DNA"/>
</dbReference>
<sequence length="477" mass="52437">MATIHQCHLEAANTPAECSPTASKPPLECQLEVSNAPVIAEWRFDEGAPSTFFGSKLGNAGTRVVADIRLNPSRSTALFDIRVPVELKAFARTTYLHLLIDPVNVQAIVKSTSIPDAVQSPFVGNNTSGHVIGLEFEMTKPISLLGPATARVPKNKKARGALERLKSLAQVAKFTLYIPSQFLSHSQTQQLSAALISGHKYHADWPEFKRMYGGKGAVLLQWDSLETATAPDDASPPSYDQIGPAPPLALESKSSLKKPRRDLSPEAEPSTKRVKFAPANAPGDTEEDEDEEHNWKRRLQDEIRALRGEVKTLREEARSSSSASQVPKAVSSAEPTAASVPAAADSTPATEEPSTSLPRPLETRIDTLEDRVNTLSDQLSRLISDTESARASNTQQIADLKKHFDERVNAIEYMLDFEVHDARRDAELGLDEAEDRWEEWRVGAKADLESFVAEEMAEVEESIKQSLRAATVYFDFE</sequence>
<keyword evidence="3" id="KW-1185">Reference proteome</keyword>
<evidence type="ECO:0000313" key="2">
    <source>
        <dbReference type="EMBL" id="KAK8244080.1"/>
    </source>
</evidence>
<comment type="caution">
    <text evidence="2">The sequence shown here is derived from an EMBL/GenBank/DDBJ whole genome shotgun (WGS) entry which is preliminary data.</text>
</comment>
<protein>
    <submittedName>
        <fullName evidence="2">Uncharacterized protein</fullName>
    </submittedName>
</protein>
<reference evidence="2 3" key="1">
    <citation type="submission" date="2024-04" db="EMBL/GenBank/DDBJ databases">
        <title>Phyllosticta paracitricarpa is synonymous to the EU quarantine fungus P. citricarpa based on phylogenomic analyses.</title>
        <authorList>
            <consortium name="Lawrence Berkeley National Laboratory"/>
            <person name="Van Ingen-Buijs V.A."/>
            <person name="Van Westerhoven A.C."/>
            <person name="Haridas S."/>
            <person name="Skiadas P."/>
            <person name="Martin F."/>
            <person name="Groenewald J.Z."/>
            <person name="Crous P.W."/>
            <person name="Seidl M.F."/>
        </authorList>
    </citation>
    <scope>NUCLEOTIDE SEQUENCE [LARGE SCALE GENOMIC DNA]</scope>
    <source>
        <strain evidence="2 3">CBS 123374</strain>
    </source>
</reference>
<accession>A0ABR1YZY7</accession>
<feature type="region of interest" description="Disordered" evidence="1">
    <location>
        <begin position="228"/>
        <end position="295"/>
    </location>
</feature>
<feature type="region of interest" description="Disordered" evidence="1">
    <location>
        <begin position="313"/>
        <end position="362"/>
    </location>
</feature>
<organism evidence="2 3">
    <name type="scientific">Phyllosticta capitalensis</name>
    <dbReference type="NCBI Taxonomy" id="121624"/>
    <lineage>
        <taxon>Eukaryota</taxon>
        <taxon>Fungi</taxon>
        <taxon>Dikarya</taxon>
        <taxon>Ascomycota</taxon>
        <taxon>Pezizomycotina</taxon>
        <taxon>Dothideomycetes</taxon>
        <taxon>Dothideomycetes incertae sedis</taxon>
        <taxon>Botryosphaeriales</taxon>
        <taxon>Phyllostictaceae</taxon>
        <taxon>Phyllosticta</taxon>
    </lineage>
</organism>
<proteinExistence type="predicted"/>
<dbReference type="Proteomes" id="UP001492380">
    <property type="component" value="Unassembled WGS sequence"/>
</dbReference>